<dbReference type="Gene3D" id="1.20.1250.20">
    <property type="entry name" value="MFS general substrate transporter like domains"/>
    <property type="match status" value="1"/>
</dbReference>
<sequence>MGKIGWKFYLVLICPSFVYIMVIYFFFPETKGRTLEGIGALFGDEYIANSERAQLLYNLLEAQAVSNTLPKTVLLQLSAKYYGDHLGPTTVPQEETDALVLLEPNFYCSQEDCLTEFAKKNHINWITTRPSCIPGAIPNTAMNVCLPLAIYAAIQKCLGKSPEIPDAQNQSFKATDDCAFTWGNFWPKLAARFGIPRTGPETDQDKLTEVDTPYSPPPRGFGPPGKLRYSFMLVEWAKRPEVQDAWKAIASQFGLRDRELWDTDRVFGFTDAAISWSSPIHFS</sequence>
<evidence type="ECO:0000313" key="3">
    <source>
        <dbReference type="EMBL" id="KAL2827975.1"/>
    </source>
</evidence>
<dbReference type="Proteomes" id="UP001610335">
    <property type="component" value="Unassembled WGS sequence"/>
</dbReference>
<feature type="region of interest" description="Disordered" evidence="1">
    <location>
        <begin position="197"/>
        <end position="222"/>
    </location>
</feature>
<dbReference type="PANTHER" id="PTHR32487:SF29">
    <property type="entry name" value="NAD-DEPENDENT EPIMERASE_DEHYDRATASE DOMAIN-CONTAINING PROTEIN"/>
    <property type="match status" value="1"/>
</dbReference>
<dbReference type="EMBL" id="JBFXLS010000022">
    <property type="protein sequence ID" value="KAL2827975.1"/>
    <property type="molecule type" value="Genomic_DNA"/>
</dbReference>
<name>A0ABR4IJP2_9EURO</name>
<dbReference type="InterPro" id="IPR036259">
    <property type="entry name" value="MFS_trans_sf"/>
</dbReference>
<keyword evidence="2" id="KW-0812">Transmembrane</keyword>
<comment type="caution">
    <text evidence="3">The sequence shown here is derived from an EMBL/GenBank/DDBJ whole genome shotgun (WGS) entry which is preliminary data.</text>
</comment>
<keyword evidence="2" id="KW-1133">Transmembrane helix</keyword>
<protein>
    <submittedName>
        <fullName evidence="3">Uncharacterized protein</fullName>
    </submittedName>
</protein>
<keyword evidence="4" id="KW-1185">Reference proteome</keyword>
<accession>A0ABR4IJP2</accession>
<reference evidence="3 4" key="1">
    <citation type="submission" date="2024-07" db="EMBL/GenBank/DDBJ databases">
        <title>Section-level genome sequencing and comparative genomics of Aspergillus sections Usti and Cavernicolus.</title>
        <authorList>
            <consortium name="Lawrence Berkeley National Laboratory"/>
            <person name="Nybo J.L."/>
            <person name="Vesth T.C."/>
            <person name="Theobald S."/>
            <person name="Frisvad J.C."/>
            <person name="Larsen T.O."/>
            <person name="Kjaerboelling I."/>
            <person name="Rothschild-Mancinelli K."/>
            <person name="Lyhne E.K."/>
            <person name="Kogle M.E."/>
            <person name="Barry K."/>
            <person name="Clum A."/>
            <person name="Na H."/>
            <person name="Ledsgaard L."/>
            <person name="Lin J."/>
            <person name="Lipzen A."/>
            <person name="Kuo A."/>
            <person name="Riley R."/>
            <person name="Mondo S."/>
            <person name="LaButti K."/>
            <person name="Haridas S."/>
            <person name="Pangalinan J."/>
            <person name="Salamov A.A."/>
            <person name="Simmons B.A."/>
            <person name="Magnuson J.K."/>
            <person name="Chen J."/>
            <person name="Drula E."/>
            <person name="Henrissat B."/>
            <person name="Wiebenga A."/>
            <person name="Lubbers R.J."/>
            <person name="Gomes A.C."/>
            <person name="Makela M.R."/>
            <person name="Stajich J."/>
            <person name="Grigoriev I.V."/>
            <person name="Mortensen U.H."/>
            <person name="De vries R.P."/>
            <person name="Baker S.E."/>
            <person name="Andersen M.R."/>
        </authorList>
    </citation>
    <scope>NUCLEOTIDE SEQUENCE [LARGE SCALE GENOMIC DNA]</scope>
    <source>
        <strain evidence="3 4">CBS 600.67</strain>
    </source>
</reference>
<organism evidence="3 4">
    <name type="scientific">Aspergillus cavernicola</name>
    <dbReference type="NCBI Taxonomy" id="176166"/>
    <lineage>
        <taxon>Eukaryota</taxon>
        <taxon>Fungi</taxon>
        <taxon>Dikarya</taxon>
        <taxon>Ascomycota</taxon>
        <taxon>Pezizomycotina</taxon>
        <taxon>Eurotiomycetes</taxon>
        <taxon>Eurotiomycetidae</taxon>
        <taxon>Eurotiales</taxon>
        <taxon>Aspergillaceae</taxon>
        <taxon>Aspergillus</taxon>
        <taxon>Aspergillus subgen. Nidulantes</taxon>
    </lineage>
</organism>
<gene>
    <name evidence="3" type="ORF">BDW59DRAFT_159932</name>
</gene>
<proteinExistence type="predicted"/>
<evidence type="ECO:0000256" key="2">
    <source>
        <dbReference type="SAM" id="Phobius"/>
    </source>
</evidence>
<keyword evidence="2" id="KW-0472">Membrane</keyword>
<dbReference type="PANTHER" id="PTHR32487">
    <property type="entry name" value="3-OXO-DELTA(4,5)-STEROID 5-BETA-REDUCTASE"/>
    <property type="match status" value="1"/>
</dbReference>
<feature type="transmembrane region" description="Helical" evidence="2">
    <location>
        <begin position="6"/>
        <end position="27"/>
    </location>
</feature>
<evidence type="ECO:0000256" key="1">
    <source>
        <dbReference type="SAM" id="MobiDB-lite"/>
    </source>
</evidence>
<evidence type="ECO:0000313" key="4">
    <source>
        <dbReference type="Proteomes" id="UP001610335"/>
    </source>
</evidence>
<dbReference type="Gene3D" id="3.40.50.720">
    <property type="entry name" value="NAD(P)-binding Rossmann-like Domain"/>
    <property type="match status" value="1"/>
</dbReference>